<dbReference type="SUPFAM" id="SSF51110">
    <property type="entry name" value="alpha-D-mannose-specific plant lectins"/>
    <property type="match status" value="1"/>
</dbReference>
<keyword evidence="1" id="KW-0732">Signal</keyword>
<dbReference type="PROSITE" id="PS50927">
    <property type="entry name" value="BULB_LECTIN"/>
    <property type="match status" value="1"/>
</dbReference>
<dbReference type="SUPFAM" id="SSF55486">
    <property type="entry name" value="Metalloproteases ('zincins'), catalytic domain"/>
    <property type="match status" value="1"/>
</dbReference>
<dbReference type="AlphaFoldDB" id="A0A7Y4JN18"/>
<dbReference type="Pfam" id="PF12388">
    <property type="entry name" value="Peptidase_M57"/>
    <property type="match status" value="1"/>
</dbReference>
<dbReference type="InterPro" id="IPR024653">
    <property type="entry name" value="Peptidase_M10/M27/M57"/>
</dbReference>
<dbReference type="Gene3D" id="2.90.10.10">
    <property type="entry name" value="Bulb-type lectin domain"/>
    <property type="match status" value="1"/>
</dbReference>
<dbReference type="InterPro" id="IPR006026">
    <property type="entry name" value="Peptidase_Metallo"/>
</dbReference>
<sequence>MPRPMKKPTTLVHAALSMTLVCSACGAPDAPESPREELSNTARRDVTFEAFLSTVQQDANGQYVYDGDMPARDMADLRRAWEQMYPKDGALTVDTLNAALDATWKGGEQLNLSYCVSNDFGANKQAVINAMSSAGAAWGAQLLVNFVYVPAQDANCTNQNTNVFFNVSPIATAPYTAKAFMPGYSRPDRTVFITSSAFTSNWPAAGILMHELGHTLGLRHEFLRSGMCYASSEPQNWRGVTPYDAGSIMNYPYPECGGTGGNSLTQSDVEGVSQLYGSRVLARPVAPTGCGQLPAGKGLGVGESLYSCDRLHFLSFTAFGVLELTKVTITSSGYTYQTTWSTAASTSGQAGYGLYMQGDGNLVIYTGLTRPLWHTSTGGQPGSSLVVQNDGNVVIYSPQGQPLWNTGTWGQ</sequence>
<dbReference type="Proteomes" id="UP000528460">
    <property type="component" value="Unassembled WGS sequence"/>
</dbReference>
<feature type="chain" id="PRO_5030948725" description="Bulb-type lectin domain-containing protein" evidence="1">
    <location>
        <begin position="27"/>
        <end position="411"/>
    </location>
</feature>
<evidence type="ECO:0000256" key="1">
    <source>
        <dbReference type="SAM" id="SignalP"/>
    </source>
</evidence>
<dbReference type="SMART" id="SM00108">
    <property type="entry name" value="B_lectin"/>
    <property type="match status" value="1"/>
</dbReference>
<dbReference type="Gene3D" id="3.40.390.10">
    <property type="entry name" value="Collagenase (Catalytic Domain)"/>
    <property type="match status" value="1"/>
</dbReference>
<dbReference type="GO" id="GO:0008270">
    <property type="term" value="F:zinc ion binding"/>
    <property type="evidence" value="ECO:0007669"/>
    <property type="project" value="InterPro"/>
</dbReference>
<dbReference type="EMBL" id="JABFJW010000014">
    <property type="protein sequence ID" value="NOK08041.1"/>
    <property type="molecule type" value="Genomic_DNA"/>
</dbReference>
<organism evidence="3 4">
    <name type="scientific">Corallococcus exercitus</name>
    <dbReference type="NCBI Taxonomy" id="2316736"/>
    <lineage>
        <taxon>Bacteria</taxon>
        <taxon>Pseudomonadati</taxon>
        <taxon>Myxococcota</taxon>
        <taxon>Myxococcia</taxon>
        <taxon>Myxococcales</taxon>
        <taxon>Cystobacterineae</taxon>
        <taxon>Myxococcaceae</taxon>
        <taxon>Corallococcus</taxon>
    </lineage>
</organism>
<dbReference type="RefSeq" id="WP_171412310.1">
    <property type="nucleotide sequence ID" value="NZ_JABFJW010000014.1"/>
</dbReference>
<evidence type="ECO:0000313" key="3">
    <source>
        <dbReference type="EMBL" id="NOK08041.1"/>
    </source>
</evidence>
<dbReference type="InterPro" id="IPR001480">
    <property type="entry name" value="Bulb-type_lectin_dom"/>
</dbReference>
<proteinExistence type="predicted"/>
<protein>
    <recommendedName>
        <fullName evidence="2">Bulb-type lectin domain-containing protein</fullName>
    </recommendedName>
</protein>
<reference evidence="3 4" key="1">
    <citation type="submission" date="2020-05" db="EMBL/GenBank/DDBJ databases">
        <authorList>
            <person name="Whitworth D."/>
        </authorList>
    </citation>
    <scope>NUCLEOTIDE SEQUENCE [LARGE SCALE GENOMIC DNA]</scope>
    <source>
        <strain evidence="3 4">CA046A</strain>
    </source>
</reference>
<accession>A0A7Y4JN18</accession>
<feature type="domain" description="Bulb-type lectin" evidence="2">
    <location>
        <begin position="327"/>
        <end position="411"/>
    </location>
</feature>
<dbReference type="GO" id="GO:0008237">
    <property type="term" value="F:metallopeptidase activity"/>
    <property type="evidence" value="ECO:0007669"/>
    <property type="project" value="InterPro"/>
</dbReference>
<name>A0A7Y4JN18_9BACT</name>
<dbReference type="SMART" id="SM00235">
    <property type="entry name" value="ZnMc"/>
    <property type="match status" value="1"/>
</dbReference>
<evidence type="ECO:0000259" key="2">
    <source>
        <dbReference type="PROSITE" id="PS50927"/>
    </source>
</evidence>
<comment type="caution">
    <text evidence="3">The sequence shown here is derived from an EMBL/GenBank/DDBJ whole genome shotgun (WGS) entry which is preliminary data.</text>
</comment>
<feature type="signal peptide" evidence="1">
    <location>
        <begin position="1"/>
        <end position="26"/>
    </location>
</feature>
<dbReference type="InterPro" id="IPR024079">
    <property type="entry name" value="MetalloPept_cat_dom_sf"/>
</dbReference>
<gene>
    <name evidence="3" type="ORF">HNS30_03165</name>
</gene>
<evidence type="ECO:0000313" key="4">
    <source>
        <dbReference type="Proteomes" id="UP000528460"/>
    </source>
</evidence>
<dbReference type="InterPro" id="IPR036426">
    <property type="entry name" value="Bulb-type_lectin_dom_sf"/>
</dbReference>
<dbReference type="GO" id="GO:0006508">
    <property type="term" value="P:proteolysis"/>
    <property type="evidence" value="ECO:0007669"/>
    <property type="project" value="InterPro"/>
</dbReference>